<evidence type="ECO:0000313" key="4">
    <source>
        <dbReference type="Proteomes" id="UP000449969"/>
    </source>
</evidence>
<evidence type="ECO:0000256" key="1">
    <source>
        <dbReference type="SAM" id="SignalP"/>
    </source>
</evidence>
<dbReference type="PROSITE" id="PS51208">
    <property type="entry name" value="AUTOTRANSPORTER"/>
    <property type="match status" value="1"/>
</dbReference>
<sequence length="1305" mass="127847">MKRLLLATSALASCLFSLPAQAQSIWGGAGSSTTTNDYNLGTNWSNGVPPTAVGQAAQFGDGGAGPASTAVSTGAAAIAPDSWTFTATSQSYTISGSTVNFNGAGPNLVNNANAGQAISISNNMTGAGISQAGASTLTLSGTNAFTTTSITAGTLVNSGSLTSTITNSATFTNNNNVVGDVTSSGNFGNNGTVTGSLSQSAGISYNYGTITSTLGLTGGSFTNYAGGQVQGATTNNGGTVDNNATMAGVTNTSGTFNNNSSGSITTLNNNGGTFANASGATVSGAATISGGTVTNAGTFSSTLGLTGGTFTNNSGGQVQGATTNNGGTVNNNATMAGVTNTSGTFNNKNGGSITTLNNNGGGAFTNYIGATVTGAATLSSGWINNAGTLASTLSLTGGTFENTGVGQVQGATTNNGGLMVNYAVMAGVTNTSGTFNNNTGSSITTLNNNGGSFGNQGTVSGAATISAGSVTNSVFGTFSSTLSVTGGTFTNTSGGHVQGATTNNGGTVNNTATMAGVTNTAGIFNNNSGGSITTLTITGGNFTNASGATVSGAATMSTATVVNSGTFESTLSVGVGNFQNQASGQVQGAATINGGGITNLGAMADVTIISGNFNNTTGTAGAVSNADTGSNGGTIASLSNSGGNFSNFGAISGAMTISGGVVFVTAGGTIGGAVSLTNAAATLNISGVTAGLSVASLSGVSGSAVNLGAKTLTISGGTQVFGGVIQGSGNLIISSGVSEGLTGSSSYTGTTTINGGLLKVDGSIASSSMTTLNSGSLLGVGTVGNLTVNGGVFTPGGGVVGGSMTVAGSLVLAAASTYLVEVTPATSTSGIVTGNANLGGATLGANFAAGSYVAKTYTILTAGSITGTFNSTVSTLGLPAGFSTSVSYDAANTHAYLNLVLNFAPPSGSLNVNQQNVGNAIVNFFNATGGIPMAFGGLTPSGLTQLSGEVGSAPQQSTFNAMTQFMGVMTDPFVAGRGDPVSAVGAPNAYAEESMAYAATVKGRSASARDALAAYTKAPVAPAFEQRWSVWAAGFGGSQQTDGNNALGSNNTTSSLYGTAVGADYRVSRDTLLGFALAGGGTNFSVANNLGGGRSDLFQAGAFFRHNAGPAYITGALAYGWQDIVTDRTVTVAGVDRMRAEFNANAWSGRLEGGYRFVSQGIGLTPYAAAQVTAFDLPAYAEQAISGSNQFALAYGAKSVTDTRSELGLRTDKAFAQSDGIVTLRGRVAWAHDFNSNRTIGATFQTLPGASFVVNGAAMASETALVTASAEKRWLNGWAAAATFEGEFSNVTRSYAGKGVVRYAW</sequence>
<dbReference type="Proteomes" id="UP000449969">
    <property type="component" value="Unassembled WGS sequence"/>
</dbReference>
<organism evidence="3 4">
    <name type="scientific">Bradyrhizobium cajani</name>
    <dbReference type="NCBI Taxonomy" id="1928661"/>
    <lineage>
        <taxon>Bacteria</taxon>
        <taxon>Pseudomonadati</taxon>
        <taxon>Pseudomonadota</taxon>
        <taxon>Alphaproteobacteria</taxon>
        <taxon>Hyphomicrobiales</taxon>
        <taxon>Nitrobacteraceae</taxon>
        <taxon>Bradyrhizobium</taxon>
    </lineage>
</organism>
<comment type="caution">
    <text evidence="3">The sequence shown here is derived from an EMBL/GenBank/DDBJ whole genome shotgun (WGS) entry which is preliminary data.</text>
</comment>
<dbReference type="EMBL" id="WQNE01000050">
    <property type="protein sequence ID" value="MVT78272.1"/>
    <property type="molecule type" value="Genomic_DNA"/>
</dbReference>
<evidence type="ECO:0000259" key="2">
    <source>
        <dbReference type="PROSITE" id="PS51208"/>
    </source>
</evidence>
<feature type="domain" description="Autotransporter" evidence="2">
    <location>
        <begin position="1023"/>
        <end position="1305"/>
    </location>
</feature>
<dbReference type="InterPro" id="IPR011050">
    <property type="entry name" value="Pectin_lyase_fold/virulence"/>
</dbReference>
<dbReference type="InterPro" id="IPR036709">
    <property type="entry name" value="Autotransporte_beta_dom_sf"/>
</dbReference>
<feature type="signal peptide" evidence="1">
    <location>
        <begin position="1"/>
        <end position="22"/>
    </location>
</feature>
<dbReference type="SUPFAM" id="SSF103515">
    <property type="entry name" value="Autotransporter"/>
    <property type="match status" value="1"/>
</dbReference>
<dbReference type="RefSeq" id="WP_157336854.1">
    <property type="nucleotide sequence ID" value="NZ_JANADL010000065.1"/>
</dbReference>
<name>A0A844TSU4_9BRAD</name>
<keyword evidence="4" id="KW-1185">Reference proteome</keyword>
<proteinExistence type="predicted"/>
<dbReference type="SUPFAM" id="SSF51126">
    <property type="entry name" value="Pectin lyase-like"/>
    <property type="match status" value="1"/>
</dbReference>
<reference evidence="3 4" key="1">
    <citation type="submission" date="2019-12" db="EMBL/GenBank/DDBJ databases">
        <title>Draft genome sequences Bradyrhizobium cajani AMBPC1010, Bradyrhizobium pachyrhizi AMBPC1040 and Bradyrhizobium yuanmingense ALSPC3051, three plant growth promoting strains isolated from nodules of Cajanus cajan L. in Dominican Republic.</title>
        <authorList>
            <person name="Flores-Felix J.D."/>
            <person name="Araujo J."/>
            <person name="Diaz-Alcantara C."/>
            <person name="Gonzalez-Andres F."/>
            <person name="Velazquez E."/>
        </authorList>
    </citation>
    <scope>NUCLEOTIDE SEQUENCE [LARGE SCALE GENOMIC DNA]</scope>
    <source>
        <strain evidence="3 4">1010</strain>
    </source>
</reference>
<dbReference type="OrthoDB" id="7195851at2"/>
<gene>
    <name evidence="3" type="ORF">GPL20_35490</name>
</gene>
<evidence type="ECO:0000313" key="3">
    <source>
        <dbReference type="EMBL" id="MVT78272.1"/>
    </source>
</evidence>
<dbReference type="InterPro" id="IPR005546">
    <property type="entry name" value="Autotransporte_beta"/>
</dbReference>
<accession>A0A844TSU4</accession>
<keyword evidence="1" id="KW-0732">Signal</keyword>
<dbReference type="Pfam" id="PF03797">
    <property type="entry name" value="Autotransporter"/>
    <property type="match status" value="1"/>
</dbReference>
<dbReference type="SMART" id="SM00869">
    <property type="entry name" value="Autotransporter"/>
    <property type="match status" value="1"/>
</dbReference>
<protein>
    <submittedName>
        <fullName evidence="3">Autotransporter domain-containing protein</fullName>
    </submittedName>
</protein>
<dbReference type="Gene3D" id="2.40.128.130">
    <property type="entry name" value="Autotransporter beta-domain"/>
    <property type="match status" value="1"/>
</dbReference>
<feature type="chain" id="PRO_5032841676" evidence="1">
    <location>
        <begin position="23"/>
        <end position="1305"/>
    </location>
</feature>